<dbReference type="PANTHER" id="PTHR39609:SF1">
    <property type="entry name" value="RFEG"/>
    <property type="match status" value="1"/>
</dbReference>
<evidence type="ECO:0000256" key="1">
    <source>
        <dbReference type="SAM" id="MobiDB-lite"/>
    </source>
</evidence>
<accession>A0A0D1Z8W2</accession>
<feature type="region of interest" description="Disordered" evidence="1">
    <location>
        <begin position="1"/>
        <end position="49"/>
    </location>
</feature>
<reference evidence="2 3" key="1">
    <citation type="submission" date="2015-01" db="EMBL/GenBank/DDBJ databases">
        <title>The Genome Sequence of Exophiala mesophila CBS40295.</title>
        <authorList>
            <consortium name="The Broad Institute Genomics Platform"/>
            <person name="Cuomo C."/>
            <person name="de Hoog S."/>
            <person name="Gorbushina A."/>
            <person name="Stielow B."/>
            <person name="Teixiera M."/>
            <person name="Abouelleil A."/>
            <person name="Chapman S.B."/>
            <person name="Priest M."/>
            <person name="Young S.K."/>
            <person name="Wortman J."/>
            <person name="Nusbaum C."/>
            <person name="Birren B."/>
        </authorList>
    </citation>
    <scope>NUCLEOTIDE SEQUENCE [LARGE SCALE GENOMIC DNA]</scope>
    <source>
        <strain evidence="2 3">CBS 40295</strain>
    </source>
</reference>
<dbReference type="Proteomes" id="UP000054302">
    <property type="component" value="Unassembled WGS sequence"/>
</dbReference>
<dbReference type="EMBL" id="KN847523">
    <property type="protein sequence ID" value="KIV91162.1"/>
    <property type="molecule type" value="Genomic_DNA"/>
</dbReference>
<dbReference type="OrthoDB" id="4146887at2759"/>
<evidence type="ECO:0000313" key="3">
    <source>
        <dbReference type="Proteomes" id="UP000054302"/>
    </source>
</evidence>
<proteinExistence type="predicted"/>
<feature type="compositionally biased region" description="Basic and acidic residues" evidence="1">
    <location>
        <begin position="66"/>
        <end position="75"/>
    </location>
</feature>
<feature type="compositionally biased region" description="Polar residues" evidence="1">
    <location>
        <begin position="299"/>
        <end position="333"/>
    </location>
</feature>
<dbReference type="GeneID" id="27323578"/>
<dbReference type="VEuPathDB" id="FungiDB:PV10_05733"/>
<name>A0A0D1Z8W2_EXOME</name>
<dbReference type="OMA" id="IQHEICK"/>
<organism evidence="2 3">
    <name type="scientific">Exophiala mesophila</name>
    <name type="common">Black yeast-like fungus</name>
    <dbReference type="NCBI Taxonomy" id="212818"/>
    <lineage>
        <taxon>Eukaryota</taxon>
        <taxon>Fungi</taxon>
        <taxon>Dikarya</taxon>
        <taxon>Ascomycota</taxon>
        <taxon>Pezizomycotina</taxon>
        <taxon>Eurotiomycetes</taxon>
        <taxon>Chaetothyriomycetidae</taxon>
        <taxon>Chaetothyriales</taxon>
        <taxon>Herpotrichiellaceae</taxon>
        <taxon>Exophiala</taxon>
    </lineage>
</organism>
<gene>
    <name evidence="2" type="ORF">PV10_05733</name>
</gene>
<feature type="compositionally biased region" description="Basic and acidic residues" evidence="1">
    <location>
        <begin position="85"/>
        <end position="98"/>
    </location>
</feature>
<keyword evidence="3" id="KW-1185">Reference proteome</keyword>
<feature type="region of interest" description="Disordered" evidence="1">
    <location>
        <begin position="66"/>
        <end position="98"/>
    </location>
</feature>
<feature type="region of interest" description="Disordered" evidence="1">
    <location>
        <begin position="228"/>
        <end position="418"/>
    </location>
</feature>
<dbReference type="PANTHER" id="PTHR39609">
    <property type="entry name" value="RFEG-RELATED"/>
    <property type="match status" value="1"/>
</dbReference>
<dbReference type="STRING" id="212818.A0A0D1Z8W2"/>
<feature type="compositionally biased region" description="Basic and acidic residues" evidence="1">
    <location>
        <begin position="280"/>
        <end position="292"/>
    </location>
</feature>
<feature type="compositionally biased region" description="Basic and acidic residues" evidence="1">
    <location>
        <begin position="244"/>
        <end position="254"/>
    </location>
</feature>
<protein>
    <submittedName>
        <fullName evidence="2">Uncharacterized protein</fullName>
    </submittedName>
</protein>
<evidence type="ECO:0000313" key="2">
    <source>
        <dbReference type="EMBL" id="KIV91162.1"/>
    </source>
</evidence>
<feature type="compositionally biased region" description="Basic and acidic residues" evidence="1">
    <location>
        <begin position="261"/>
        <end position="273"/>
    </location>
</feature>
<dbReference type="AlphaFoldDB" id="A0A0D1Z8W2"/>
<sequence length="418" mass="48855">MSSRYPPDDSDYRRRPDRPESSVRSRDHNREDREREQARTSRRPEEVRMIDVEDRIDTWTEPRMNTRVESIRPEPRLPNYVAPPRDSRPLEPRMMENRNHDPDPGLFYQDPLTGEYHQYRSVPSRSGYLPENQFVDARPRPRVPMDAPMPMEREPSRPQYEEHFCPGDGIEREVIQLNICKYLGQDATCRPGRDKNGRSGFWIRAYRPFTSAMEHDLRQDTLRWQRDRERRARHRLPEGTPMREYQETRSKDRAGSYAEMQAREESRRYHPEMDVDDDYDRSQRARDPETRIPSRRQIPVTSSYPMETGYTSANYSTNSTQPNYSPPHQQSGYYNGPEREPRLQADKSTPPIMARASPSVYSQAPYTSSRSGPAITSSIPAPYAEPRTAPPRDPRVDVMMGGGYASTAYPDQSRSHRG</sequence>
<dbReference type="RefSeq" id="XP_016222736.1">
    <property type="nucleotide sequence ID" value="XM_016370443.1"/>
</dbReference>
<feature type="compositionally biased region" description="Polar residues" evidence="1">
    <location>
        <begin position="359"/>
        <end position="379"/>
    </location>
</feature>